<protein>
    <submittedName>
        <fullName evidence="1">Uncharacterized protein</fullName>
    </submittedName>
</protein>
<dbReference type="STRING" id="1703779.AMJ83_01660"/>
<comment type="caution">
    <text evidence="1">The sequence shown here is derived from an EMBL/GenBank/DDBJ whole genome shotgun (WGS) entry which is preliminary data.</text>
</comment>
<gene>
    <name evidence="1" type="ORF">AMJ83_01660</name>
</gene>
<evidence type="ECO:0000313" key="2">
    <source>
        <dbReference type="Proteomes" id="UP000051373"/>
    </source>
</evidence>
<dbReference type="AlphaFoldDB" id="A0A0S8FV61"/>
<dbReference type="EMBL" id="LJUJ01000002">
    <property type="protein sequence ID" value="KPK64446.1"/>
    <property type="molecule type" value="Genomic_DNA"/>
</dbReference>
<name>A0A0S8FV61_UNCW3</name>
<sequence>MSILLVGCLLFSSIGVNASVGLGWSAGVPVAIGSGNVHGHFLRWGFAEVGVDLWISPPFVHGSDIAHLEMELAGMISYSATVGTNIQMDIIALKFGAGIDHHRFWATTWKQQPDYSDSDWGFHILGSVGLRVFWKVSLIMKYKYTLVDIDNDDPNLDTHSVTFGIAVN</sequence>
<dbReference type="InterPro" id="IPR011250">
    <property type="entry name" value="OMP/PagP_B-barrel"/>
</dbReference>
<organism evidence="1 2">
    <name type="scientific">candidate division WOR_3 bacterium SM23_42</name>
    <dbReference type="NCBI Taxonomy" id="1703779"/>
    <lineage>
        <taxon>Bacteria</taxon>
        <taxon>Bacteria division WOR-3</taxon>
    </lineage>
</organism>
<reference evidence="1 2" key="1">
    <citation type="journal article" date="2015" name="Microbiome">
        <title>Genomic resolution of linkages in carbon, nitrogen, and sulfur cycling among widespread estuary sediment bacteria.</title>
        <authorList>
            <person name="Baker B.J."/>
            <person name="Lazar C.S."/>
            <person name="Teske A.P."/>
            <person name="Dick G.J."/>
        </authorList>
    </citation>
    <scope>NUCLEOTIDE SEQUENCE [LARGE SCALE GENOMIC DNA]</scope>
    <source>
        <strain evidence="1">SM23_42</strain>
    </source>
</reference>
<evidence type="ECO:0000313" key="1">
    <source>
        <dbReference type="EMBL" id="KPK64446.1"/>
    </source>
</evidence>
<dbReference type="Proteomes" id="UP000051373">
    <property type="component" value="Unassembled WGS sequence"/>
</dbReference>
<accession>A0A0S8FV61</accession>
<proteinExistence type="predicted"/>
<dbReference type="SUPFAM" id="SSF56925">
    <property type="entry name" value="OMPA-like"/>
    <property type="match status" value="1"/>
</dbReference>